<dbReference type="Proteomes" id="UP000244005">
    <property type="component" value="Unassembled WGS sequence"/>
</dbReference>
<feature type="region of interest" description="Disordered" evidence="1">
    <location>
        <begin position="95"/>
        <end position="134"/>
    </location>
</feature>
<gene>
    <name evidence="2" type="ORF">MARPO_0184s0012</name>
</gene>
<dbReference type="Gramene" id="Mp6g17380.1">
    <property type="protein sequence ID" value="Mp6g17380.1.cds1"/>
    <property type="gene ID" value="Mp6g17380"/>
</dbReference>
<organism evidence="2 3">
    <name type="scientific">Marchantia polymorpha</name>
    <name type="common">Common liverwort</name>
    <name type="synonym">Marchantia aquatica</name>
    <dbReference type="NCBI Taxonomy" id="3197"/>
    <lineage>
        <taxon>Eukaryota</taxon>
        <taxon>Viridiplantae</taxon>
        <taxon>Streptophyta</taxon>
        <taxon>Embryophyta</taxon>
        <taxon>Marchantiophyta</taxon>
        <taxon>Marchantiopsida</taxon>
        <taxon>Marchantiidae</taxon>
        <taxon>Marchantiales</taxon>
        <taxon>Marchantiaceae</taxon>
        <taxon>Marchantia</taxon>
    </lineage>
</organism>
<sequence>MAGDLFSRGAQLMRWCHGSHLLVQEHMLSCLSCPSRLERLRSDRGQFHVSAIHSMALLRAISPIDTSSRLFCCNQNRRGWFEDMIKFCRIPERNVSRKDSVPSPGPAPSLGPTSPQLEETRSHGDGLQPLWMPN</sequence>
<proteinExistence type="predicted"/>
<name>A0A2R6W1N7_MARPO</name>
<protein>
    <submittedName>
        <fullName evidence="2">Uncharacterized protein</fullName>
    </submittedName>
</protein>
<evidence type="ECO:0000313" key="2">
    <source>
        <dbReference type="EMBL" id="PTQ27769.1"/>
    </source>
</evidence>
<keyword evidence="3" id="KW-1185">Reference proteome</keyword>
<dbReference type="EMBL" id="KZ772853">
    <property type="protein sequence ID" value="PTQ27769.1"/>
    <property type="molecule type" value="Genomic_DNA"/>
</dbReference>
<dbReference type="AlphaFoldDB" id="A0A2R6W1N7"/>
<evidence type="ECO:0000256" key="1">
    <source>
        <dbReference type="SAM" id="MobiDB-lite"/>
    </source>
</evidence>
<reference evidence="3" key="1">
    <citation type="journal article" date="2017" name="Cell">
        <title>Insights into land plant evolution garnered from the Marchantia polymorpha genome.</title>
        <authorList>
            <person name="Bowman J.L."/>
            <person name="Kohchi T."/>
            <person name="Yamato K.T."/>
            <person name="Jenkins J."/>
            <person name="Shu S."/>
            <person name="Ishizaki K."/>
            <person name="Yamaoka S."/>
            <person name="Nishihama R."/>
            <person name="Nakamura Y."/>
            <person name="Berger F."/>
            <person name="Adam C."/>
            <person name="Aki S.S."/>
            <person name="Althoff F."/>
            <person name="Araki T."/>
            <person name="Arteaga-Vazquez M.A."/>
            <person name="Balasubrmanian S."/>
            <person name="Barry K."/>
            <person name="Bauer D."/>
            <person name="Boehm C.R."/>
            <person name="Briginshaw L."/>
            <person name="Caballero-Perez J."/>
            <person name="Catarino B."/>
            <person name="Chen F."/>
            <person name="Chiyoda S."/>
            <person name="Chovatia M."/>
            <person name="Davies K.M."/>
            <person name="Delmans M."/>
            <person name="Demura T."/>
            <person name="Dierschke T."/>
            <person name="Dolan L."/>
            <person name="Dorantes-Acosta A.E."/>
            <person name="Eklund D.M."/>
            <person name="Florent S.N."/>
            <person name="Flores-Sandoval E."/>
            <person name="Fujiyama A."/>
            <person name="Fukuzawa H."/>
            <person name="Galik B."/>
            <person name="Grimanelli D."/>
            <person name="Grimwood J."/>
            <person name="Grossniklaus U."/>
            <person name="Hamada T."/>
            <person name="Haseloff J."/>
            <person name="Hetherington A.J."/>
            <person name="Higo A."/>
            <person name="Hirakawa Y."/>
            <person name="Hundley H.N."/>
            <person name="Ikeda Y."/>
            <person name="Inoue K."/>
            <person name="Inoue S.I."/>
            <person name="Ishida S."/>
            <person name="Jia Q."/>
            <person name="Kakita M."/>
            <person name="Kanazawa T."/>
            <person name="Kawai Y."/>
            <person name="Kawashima T."/>
            <person name="Kennedy M."/>
            <person name="Kinose K."/>
            <person name="Kinoshita T."/>
            <person name="Kohara Y."/>
            <person name="Koide E."/>
            <person name="Komatsu K."/>
            <person name="Kopischke S."/>
            <person name="Kubo M."/>
            <person name="Kyozuka J."/>
            <person name="Lagercrantz U."/>
            <person name="Lin S.S."/>
            <person name="Lindquist E."/>
            <person name="Lipzen A.M."/>
            <person name="Lu C.W."/>
            <person name="De Luna E."/>
            <person name="Martienssen R.A."/>
            <person name="Minamino N."/>
            <person name="Mizutani M."/>
            <person name="Mizutani M."/>
            <person name="Mochizuki N."/>
            <person name="Monte I."/>
            <person name="Mosher R."/>
            <person name="Nagasaki H."/>
            <person name="Nakagami H."/>
            <person name="Naramoto S."/>
            <person name="Nishitani K."/>
            <person name="Ohtani M."/>
            <person name="Okamoto T."/>
            <person name="Okumura M."/>
            <person name="Phillips J."/>
            <person name="Pollak B."/>
            <person name="Reinders A."/>
            <person name="Rovekamp M."/>
            <person name="Sano R."/>
            <person name="Sawa S."/>
            <person name="Schmid M.W."/>
            <person name="Shirakawa M."/>
            <person name="Solano R."/>
            <person name="Spunde A."/>
            <person name="Suetsugu N."/>
            <person name="Sugano S."/>
            <person name="Sugiyama A."/>
            <person name="Sun R."/>
            <person name="Suzuki Y."/>
            <person name="Takenaka M."/>
            <person name="Takezawa D."/>
            <person name="Tomogane H."/>
            <person name="Tsuzuki M."/>
            <person name="Ueda T."/>
            <person name="Umeda M."/>
            <person name="Ward J.M."/>
            <person name="Watanabe Y."/>
            <person name="Yazaki K."/>
            <person name="Yokoyama R."/>
            <person name="Yoshitake Y."/>
            <person name="Yotsui I."/>
            <person name="Zachgo S."/>
            <person name="Schmutz J."/>
        </authorList>
    </citation>
    <scope>NUCLEOTIDE SEQUENCE [LARGE SCALE GENOMIC DNA]</scope>
    <source>
        <strain evidence="3">Tak-1</strain>
    </source>
</reference>
<accession>A0A2R6W1N7</accession>
<evidence type="ECO:0000313" key="3">
    <source>
        <dbReference type="Proteomes" id="UP000244005"/>
    </source>
</evidence>